<organism evidence="2 3">
    <name type="scientific">Shewanella psychrophila</name>
    <dbReference type="NCBI Taxonomy" id="225848"/>
    <lineage>
        <taxon>Bacteria</taxon>
        <taxon>Pseudomonadati</taxon>
        <taxon>Pseudomonadota</taxon>
        <taxon>Gammaproteobacteria</taxon>
        <taxon>Alteromonadales</taxon>
        <taxon>Shewanellaceae</taxon>
        <taxon>Shewanella</taxon>
    </lineage>
</organism>
<dbReference type="RefSeq" id="WP_077753006.1">
    <property type="nucleotide sequence ID" value="NZ_CP014782.1"/>
</dbReference>
<dbReference type="AlphaFoldDB" id="A0A1S6HQV9"/>
<dbReference type="EMBL" id="CP014782">
    <property type="protein sequence ID" value="AQS37892.1"/>
    <property type="molecule type" value="Genomic_DNA"/>
</dbReference>
<feature type="transmembrane region" description="Helical" evidence="1">
    <location>
        <begin position="35"/>
        <end position="54"/>
    </location>
</feature>
<evidence type="ECO:0000313" key="3">
    <source>
        <dbReference type="Proteomes" id="UP000189545"/>
    </source>
</evidence>
<keyword evidence="1" id="KW-1133">Transmembrane helix</keyword>
<dbReference type="STRING" id="225848.Sps_02740"/>
<accession>A0A1S6HQV9</accession>
<gene>
    <name evidence="2" type="ORF">Sps_02740</name>
</gene>
<evidence type="ECO:0000313" key="2">
    <source>
        <dbReference type="EMBL" id="AQS37892.1"/>
    </source>
</evidence>
<evidence type="ECO:0000256" key="1">
    <source>
        <dbReference type="SAM" id="Phobius"/>
    </source>
</evidence>
<dbReference type="KEGG" id="spsw:Sps_02740"/>
<protein>
    <submittedName>
        <fullName evidence="2">Uncharacterized protein</fullName>
    </submittedName>
</protein>
<feature type="transmembrane region" description="Helical" evidence="1">
    <location>
        <begin position="6"/>
        <end position="23"/>
    </location>
</feature>
<reference evidence="2 3" key="1">
    <citation type="submission" date="2016-03" db="EMBL/GenBank/DDBJ databases">
        <title>Complete genome sequence of Shewanella psychrophila WP2, a deep sea bacterium isolated from west Pacific sediment.</title>
        <authorList>
            <person name="Xu G."/>
            <person name="Jian H."/>
        </authorList>
    </citation>
    <scope>NUCLEOTIDE SEQUENCE [LARGE SCALE GENOMIC DNA]</scope>
    <source>
        <strain evidence="2 3">WP2</strain>
    </source>
</reference>
<dbReference type="Proteomes" id="UP000189545">
    <property type="component" value="Chromosome"/>
</dbReference>
<dbReference type="OrthoDB" id="6268352at2"/>
<proteinExistence type="predicted"/>
<keyword evidence="1" id="KW-0472">Membrane</keyword>
<sequence length="87" mass="9778">MFQITALVLTLCGATLIYLTNRHQGLIRQRLPKPIRQIGYGLFILALACWLQVLTTSAAIFTWIFTSITLLTCIPLLSLSKKREDNG</sequence>
<keyword evidence="3" id="KW-1185">Reference proteome</keyword>
<feature type="transmembrane region" description="Helical" evidence="1">
    <location>
        <begin position="60"/>
        <end position="79"/>
    </location>
</feature>
<keyword evidence="1" id="KW-0812">Transmembrane</keyword>
<name>A0A1S6HQV9_9GAMM</name>